<gene>
    <name evidence="2" type="ORF">MSAN_02090100</name>
</gene>
<proteinExistence type="predicted"/>
<accession>A0A8H6XHB4</accession>
<name>A0A8H6XHB4_9AGAR</name>
<comment type="caution">
    <text evidence="2">The sequence shown here is derived from an EMBL/GenBank/DDBJ whole genome shotgun (WGS) entry which is preliminary data.</text>
</comment>
<dbReference type="Proteomes" id="UP000623467">
    <property type="component" value="Unassembled WGS sequence"/>
</dbReference>
<feature type="compositionally biased region" description="Polar residues" evidence="1">
    <location>
        <begin position="134"/>
        <end position="146"/>
    </location>
</feature>
<protein>
    <submittedName>
        <fullName evidence="2">Uncharacterized protein</fullName>
    </submittedName>
</protein>
<reference evidence="2" key="1">
    <citation type="submission" date="2020-05" db="EMBL/GenBank/DDBJ databases">
        <title>Mycena genomes resolve the evolution of fungal bioluminescence.</title>
        <authorList>
            <person name="Tsai I.J."/>
        </authorList>
    </citation>
    <scope>NUCLEOTIDE SEQUENCE</scope>
    <source>
        <strain evidence="2">160909Yilan</strain>
    </source>
</reference>
<dbReference type="EMBL" id="JACAZH010000028">
    <property type="protein sequence ID" value="KAF7341042.1"/>
    <property type="molecule type" value="Genomic_DNA"/>
</dbReference>
<evidence type="ECO:0000313" key="2">
    <source>
        <dbReference type="EMBL" id="KAF7341042.1"/>
    </source>
</evidence>
<feature type="region of interest" description="Disordered" evidence="1">
    <location>
        <begin position="392"/>
        <end position="422"/>
    </location>
</feature>
<feature type="compositionally biased region" description="Basic and acidic residues" evidence="1">
    <location>
        <begin position="353"/>
        <end position="369"/>
    </location>
</feature>
<evidence type="ECO:0000256" key="1">
    <source>
        <dbReference type="SAM" id="MobiDB-lite"/>
    </source>
</evidence>
<feature type="region of interest" description="Disordered" evidence="1">
    <location>
        <begin position="128"/>
        <end position="166"/>
    </location>
</feature>
<organism evidence="2 3">
    <name type="scientific">Mycena sanguinolenta</name>
    <dbReference type="NCBI Taxonomy" id="230812"/>
    <lineage>
        <taxon>Eukaryota</taxon>
        <taxon>Fungi</taxon>
        <taxon>Dikarya</taxon>
        <taxon>Basidiomycota</taxon>
        <taxon>Agaricomycotina</taxon>
        <taxon>Agaricomycetes</taxon>
        <taxon>Agaricomycetidae</taxon>
        <taxon>Agaricales</taxon>
        <taxon>Marasmiineae</taxon>
        <taxon>Mycenaceae</taxon>
        <taxon>Mycena</taxon>
    </lineage>
</organism>
<keyword evidence="3" id="KW-1185">Reference proteome</keyword>
<sequence length="422" mass="46480">MSGIVLQTTVVPYRAHRSSARQSIRRRNQHDISPTVSFSKFATFFNATGELMCDKSKRVRELECLGAAIASQNNLVELSSTTNLPTYARVQVLKTVNPWPSIAVLGTPACRRVCRPILLEPRAQRLAQLHSTRRTPTTQEAIQRASSSRDPRFPQRPPDIYDSGPRLHPLTAVLPRTPPLPIRSCPARLPWRWGPQAAAVESAGNPVVGAGARSRYPRAQLKAEVPFVRARSSWQHPRDDSLVSQARRFVSPAPPHAVRPFGSAALAARDSCLGAPPEQQLPFVCMPADDVVCPPPGLSRDRTLLSHCRRELTLHSPHPRLHPLRGCHSPARERYGAHLTMFSCPPTAADARSSLHQDSRNRDSVPYDGRGAEFHVPAAACDASAVVGTLGRGGRHVSCRTRSRSRARPRLPGTERRLDTTE</sequence>
<evidence type="ECO:0000313" key="3">
    <source>
        <dbReference type="Proteomes" id="UP000623467"/>
    </source>
</evidence>
<feature type="compositionally biased region" description="Basic and acidic residues" evidence="1">
    <location>
        <begin position="413"/>
        <end position="422"/>
    </location>
</feature>
<feature type="compositionally biased region" description="Basic residues" evidence="1">
    <location>
        <begin position="393"/>
        <end position="409"/>
    </location>
</feature>
<dbReference type="AlphaFoldDB" id="A0A8H6XHB4"/>
<feature type="region of interest" description="Disordered" evidence="1">
    <location>
        <begin position="348"/>
        <end position="369"/>
    </location>
</feature>